<reference evidence="3" key="1">
    <citation type="submission" date="2019-07" db="EMBL/GenBank/DDBJ databases">
        <authorList>
            <person name="Weber M."/>
            <person name="Kostadinov I."/>
            <person name="Kostadinov D I."/>
        </authorList>
    </citation>
    <scope>NUCLEOTIDE SEQUENCE</scope>
    <source>
        <strain evidence="3">Gfbio:sag-sample-m06:053724c1-46a9-4a36-b237-ea2bf867836b</strain>
    </source>
</reference>
<evidence type="ECO:0000313" key="3">
    <source>
        <dbReference type="EMBL" id="VUX55684.1"/>
    </source>
</evidence>
<dbReference type="Pfam" id="PF04012">
    <property type="entry name" value="PspA_IM30"/>
    <property type="match status" value="1"/>
</dbReference>
<dbReference type="AlphaFoldDB" id="A0A7D9D1P3"/>
<gene>
    <name evidence="3" type="ORF">JTBM06_V1_80008</name>
</gene>
<keyword evidence="2" id="KW-0175">Coiled coil</keyword>
<organism evidence="3">
    <name type="scientific">uncultured Woeseiaceae bacterium</name>
    <dbReference type="NCBI Taxonomy" id="1983305"/>
    <lineage>
        <taxon>Bacteria</taxon>
        <taxon>Pseudomonadati</taxon>
        <taxon>Pseudomonadota</taxon>
        <taxon>Gammaproteobacteria</taxon>
        <taxon>Woeseiales</taxon>
        <taxon>Woeseiaceae</taxon>
        <taxon>environmental samples</taxon>
    </lineage>
</organism>
<proteinExistence type="inferred from homology"/>
<protein>
    <submittedName>
        <fullName evidence="3">PspA/IM30 family protein</fullName>
    </submittedName>
</protein>
<accession>A0A7D9D1P3</accession>
<name>A0A7D9D1P3_9GAMM</name>
<sequence length="184" mass="21139">MALINRISRLVKADFHAVLDQIEEPEQLLKQAIRDMEDDLADTEQRIILCAHDQDALAVRKNELETTTVEIDAQLDLCFESDKEDLAKSLIKKKLEAERLLKRLNSRFTANVKFLEEQRSTLDENRATVESLRQKAELFAHRTQSHPDGSSEFDDTAWMAREMNVGDDEVEIAFLHEKNARSAS</sequence>
<feature type="coiled-coil region" evidence="2">
    <location>
        <begin position="87"/>
        <end position="135"/>
    </location>
</feature>
<dbReference type="PANTHER" id="PTHR31088">
    <property type="entry name" value="MEMBRANE-ASSOCIATED PROTEIN VIPP1, CHLOROPLASTIC"/>
    <property type="match status" value="1"/>
</dbReference>
<comment type="similarity">
    <text evidence="1">Belongs to the PspA/Vipp/IM30 family.</text>
</comment>
<evidence type="ECO:0000256" key="2">
    <source>
        <dbReference type="SAM" id="Coils"/>
    </source>
</evidence>
<dbReference type="EMBL" id="LR633967">
    <property type="protein sequence ID" value="VUX55684.1"/>
    <property type="molecule type" value="Genomic_DNA"/>
</dbReference>
<dbReference type="PANTHER" id="PTHR31088:SF6">
    <property type="entry name" value="PHAGE SHOCK PROTEIN A"/>
    <property type="match status" value="1"/>
</dbReference>
<dbReference type="InterPro" id="IPR007157">
    <property type="entry name" value="PspA_VIPP1"/>
</dbReference>
<evidence type="ECO:0000256" key="1">
    <source>
        <dbReference type="ARBA" id="ARBA00043985"/>
    </source>
</evidence>